<accession>A0ABU3BK46</accession>
<name>A0ABU3BK46_9FLAO</name>
<evidence type="ECO:0000313" key="1">
    <source>
        <dbReference type="EMBL" id="MDT0622538.1"/>
    </source>
</evidence>
<protein>
    <recommendedName>
        <fullName evidence="3">T9SS type A sorting domain-containing protein</fullName>
    </recommendedName>
</protein>
<feature type="non-terminal residue" evidence="1">
    <location>
        <position position="1"/>
    </location>
</feature>
<keyword evidence="2" id="KW-1185">Reference proteome</keyword>
<proteinExistence type="predicted"/>
<reference evidence="1 2" key="1">
    <citation type="submission" date="2023-09" db="EMBL/GenBank/DDBJ databases">
        <authorList>
            <person name="Rey-Velasco X."/>
        </authorList>
    </citation>
    <scope>NUCLEOTIDE SEQUENCE [LARGE SCALE GENOMIC DNA]</scope>
    <source>
        <strain evidence="1 2">P007</strain>
    </source>
</reference>
<gene>
    <name evidence="1" type="ORF">RM520_12975</name>
</gene>
<dbReference type="RefSeq" id="WP_311388287.1">
    <property type="nucleotide sequence ID" value="NZ_JAVRHU010000004.1"/>
</dbReference>
<sequence length="296" mass="33170">EEVTICEGSNYEWDLNGETYSVSDSPVMINLEDSNGCEYKATLIINEEVCGGGSCETAFARYENDNTCFIDDGFQRWGWTNLFSTNNGSYTLDFYAGAGQCVINADRKWGEVQVEFNNGMAKVTVNMDNGYVLNVAQMYIGGEKYPTKGNGMPTVAPGQYPYNSGELNEVSSYEFEEVDVSTLDNVYIIVHGDVCEGQSQTNSIQNTKLNGLASFKTFQKPFTKTITMELNMPYSSHIDVDFMDLSGRVINSSMTRNLTKGKHMMHFETNNLASEVHILKVRTDREVIIKKVIIFK</sequence>
<organism evidence="1 2">
    <name type="scientific">Croceitalea vernalis</name>
    <dbReference type="NCBI Taxonomy" id="3075599"/>
    <lineage>
        <taxon>Bacteria</taxon>
        <taxon>Pseudomonadati</taxon>
        <taxon>Bacteroidota</taxon>
        <taxon>Flavobacteriia</taxon>
        <taxon>Flavobacteriales</taxon>
        <taxon>Flavobacteriaceae</taxon>
        <taxon>Croceitalea</taxon>
    </lineage>
</organism>
<dbReference type="Proteomes" id="UP001250662">
    <property type="component" value="Unassembled WGS sequence"/>
</dbReference>
<dbReference type="EMBL" id="JAVRHU010000004">
    <property type="protein sequence ID" value="MDT0622538.1"/>
    <property type="molecule type" value="Genomic_DNA"/>
</dbReference>
<evidence type="ECO:0000313" key="2">
    <source>
        <dbReference type="Proteomes" id="UP001250662"/>
    </source>
</evidence>
<comment type="caution">
    <text evidence="1">The sequence shown here is derived from an EMBL/GenBank/DDBJ whole genome shotgun (WGS) entry which is preliminary data.</text>
</comment>
<evidence type="ECO:0008006" key="3">
    <source>
        <dbReference type="Google" id="ProtNLM"/>
    </source>
</evidence>